<comment type="similarity">
    <text evidence="2">Belongs to the polysaccharide synthase family.</text>
</comment>
<evidence type="ECO:0000256" key="7">
    <source>
        <dbReference type="SAM" id="Phobius"/>
    </source>
</evidence>
<dbReference type="EMBL" id="AP019735">
    <property type="protein sequence ID" value="BBL02910.1"/>
    <property type="molecule type" value="Genomic_DNA"/>
</dbReference>
<organism evidence="8 9">
    <name type="scientific">Alistipes communis</name>
    <dbReference type="NCBI Taxonomy" id="2585118"/>
    <lineage>
        <taxon>Bacteria</taxon>
        <taxon>Pseudomonadati</taxon>
        <taxon>Bacteroidota</taxon>
        <taxon>Bacteroidia</taxon>
        <taxon>Bacteroidales</taxon>
        <taxon>Rikenellaceae</taxon>
        <taxon>Alistipes</taxon>
    </lineage>
</organism>
<dbReference type="GeneID" id="78340946"/>
<dbReference type="InterPro" id="IPR050833">
    <property type="entry name" value="Poly_Biosynth_Transport"/>
</dbReference>
<evidence type="ECO:0000256" key="4">
    <source>
        <dbReference type="ARBA" id="ARBA00022692"/>
    </source>
</evidence>
<dbReference type="GO" id="GO:0005886">
    <property type="term" value="C:plasma membrane"/>
    <property type="evidence" value="ECO:0007669"/>
    <property type="project" value="UniProtKB-SubCell"/>
</dbReference>
<accession>A0A4Y1WP73</accession>
<evidence type="ECO:0000256" key="5">
    <source>
        <dbReference type="ARBA" id="ARBA00022989"/>
    </source>
</evidence>
<dbReference type="KEGG" id="acou:A5CBH24_02230"/>
<dbReference type="Proteomes" id="UP000318946">
    <property type="component" value="Chromosome"/>
</dbReference>
<sequence>MGGELRDKVASGVAWSLGEKLGTILLQMVVSIVVARLLMPDDVGLMALMTFFSSLALVVVDSGFSQMLIRKGDPAQGDYKSVFLFNVVVSWIVYGVLVAVFPVVAAFYGRPILARIAPVLFLLVPVNALGTIQNTIFMRQFRFALLSKITFVASLASGVLAVTMALAGCGVWSLVGQRLSSIAVRAALLWFFSDWRPRRTERASTRPLREMAPYSLRLMATDLISAIYTRVAQLFIGKIYSTDLLGYFYQAQKLEELPVTSTVQSVQNVTFPAFSKLAASPRKFAESYRQVVMIVAFLMFPAMTGLSAVAPDLFALLLGEKWMPTVPYFEAMCLVGLFTPLAMIAYNVLKTLSDGRVVVRLEVVKRVLMTGVLAVTIPHSVMAIVWGMVAMAAIELVLNLVATTRLCTLSLWRFVRTLLPIAAVTALMYGTVVWGVQPRIADLHLGLRLMVQLIAGVAVFAGAAALFRLESLRETLAIVRKLWHKTC</sequence>
<keyword evidence="9" id="KW-1185">Reference proteome</keyword>
<evidence type="ECO:0000313" key="8">
    <source>
        <dbReference type="EMBL" id="BBL02910.1"/>
    </source>
</evidence>
<dbReference type="PANTHER" id="PTHR30250">
    <property type="entry name" value="PST FAMILY PREDICTED COLANIC ACID TRANSPORTER"/>
    <property type="match status" value="1"/>
</dbReference>
<feature type="transmembrane region" description="Helical" evidence="7">
    <location>
        <begin position="449"/>
        <end position="467"/>
    </location>
</feature>
<feature type="transmembrane region" description="Helical" evidence="7">
    <location>
        <begin position="291"/>
        <end position="314"/>
    </location>
</feature>
<dbReference type="OrthoDB" id="9770347at2"/>
<protein>
    <submittedName>
        <fullName evidence="8">Lipopolysaccharide biosynthesis protein</fullName>
    </submittedName>
</protein>
<feature type="transmembrane region" description="Helical" evidence="7">
    <location>
        <begin position="383"/>
        <end position="402"/>
    </location>
</feature>
<keyword evidence="3" id="KW-1003">Cell membrane</keyword>
<name>A0A4Y1WP73_9BACT</name>
<feature type="transmembrane region" description="Helical" evidence="7">
    <location>
        <begin position="414"/>
        <end position="437"/>
    </location>
</feature>
<dbReference type="RefSeq" id="WP_141411922.1">
    <property type="nucleotide sequence ID" value="NZ_AP019735.1"/>
</dbReference>
<dbReference type="Pfam" id="PF13440">
    <property type="entry name" value="Polysacc_synt_3"/>
    <property type="match status" value="1"/>
</dbReference>
<keyword evidence="5 7" id="KW-1133">Transmembrane helix</keyword>
<keyword evidence="6 7" id="KW-0472">Membrane</keyword>
<proteinExistence type="inferred from homology"/>
<dbReference type="AlphaFoldDB" id="A0A4Y1WP73"/>
<feature type="transmembrane region" description="Helical" evidence="7">
    <location>
        <begin position="81"/>
        <end position="106"/>
    </location>
</feature>
<evidence type="ECO:0000256" key="6">
    <source>
        <dbReference type="ARBA" id="ARBA00023136"/>
    </source>
</evidence>
<dbReference type="CDD" id="cd13127">
    <property type="entry name" value="MATE_tuaB_like"/>
    <property type="match status" value="1"/>
</dbReference>
<feature type="transmembrane region" description="Helical" evidence="7">
    <location>
        <begin position="112"/>
        <end position="132"/>
    </location>
</feature>
<reference evidence="9" key="1">
    <citation type="submission" date="2019-06" db="EMBL/GenBank/DDBJ databases">
        <title>Alistipes onderdonkii subsp. vulgaris subsp. nov., Alistipes dispar sp. nov. and Alistipes communis sp. nov., isolated from human faeces, and creation of Alistipes onderdonkii subsp. onderdonkii subsp. nov.</title>
        <authorList>
            <person name="Sakamoto M."/>
            <person name="Ikeyama N."/>
            <person name="Ogata Y."/>
            <person name="Suda W."/>
            <person name="Iino T."/>
            <person name="Hattori M."/>
            <person name="Ohkuma M."/>
        </authorList>
    </citation>
    <scope>NUCLEOTIDE SEQUENCE [LARGE SCALE GENOMIC DNA]</scope>
    <source>
        <strain evidence="9">5CBH24</strain>
    </source>
</reference>
<dbReference type="PANTHER" id="PTHR30250:SF10">
    <property type="entry name" value="LIPOPOLYSACCHARIDE BIOSYNTHESIS PROTEIN WZXC"/>
    <property type="match status" value="1"/>
</dbReference>
<evidence type="ECO:0000256" key="3">
    <source>
        <dbReference type="ARBA" id="ARBA00022475"/>
    </source>
</evidence>
<evidence type="ECO:0000256" key="2">
    <source>
        <dbReference type="ARBA" id="ARBA00007430"/>
    </source>
</evidence>
<feature type="transmembrane region" description="Helical" evidence="7">
    <location>
        <begin position="144"/>
        <end position="166"/>
    </location>
</feature>
<feature type="transmembrane region" description="Helical" evidence="7">
    <location>
        <begin position="45"/>
        <end position="69"/>
    </location>
</feature>
<feature type="transmembrane region" description="Helical" evidence="7">
    <location>
        <begin position="326"/>
        <end position="346"/>
    </location>
</feature>
<comment type="subcellular location">
    <subcellularLocation>
        <location evidence="1">Cell membrane</location>
        <topology evidence="1">Multi-pass membrane protein</topology>
    </subcellularLocation>
</comment>
<evidence type="ECO:0000256" key="1">
    <source>
        <dbReference type="ARBA" id="ARBA00004651"/>
    </source>
</evidence>
<evidence type="ECO:0000313" key="9">
    <source>
        <dbReference type="Proteomes" id="UP000318946"/>
    </source>
</evidence>
<keyword evidence="4 7" id="KW-0812">Transmembrane</keyword>
<gene>
    <name evidence="8" type="ORF">A5CBH24_02230</name>
</gene>